<proteinExistence type="inferred from homology"/>
<dbReference type="Gene3D" id="3.10.180.50">
    <property type="match status" value="1"/>
</dbReference>
<gene>
    <name evidence="8" type="ORF">GCM10025791_45310</name>
</gene>
<dbReference type="Proteomes" id="UP001409585">
    <property type="component" value="Unassembled WGS sequence"/>
</dbReference>
<dbReference type="GO" id="GO:0051213">
    <property type="term" value="F:dioxygenase activity"/>
    <property type="evidence" value="ECO:0007669"/>
    <property type="project" value="UniProtKB-KW"/>
</dbReference>
<dbReference type="SMART" id="SM01150">
    <property type="entry name" value="DUF1338"/>
    <property type="match status" value="1"/>
</dbReference>
<keyword evidence="9" id="KW-1185">Reference proteome</keyword>
<reference evidence="9" key="1">
    <citation type="journal article" date="2019" name="Int. J. Syst. Evol. Microbiol.">
        <title>The Global Catalogue of Microorganisms (GCM) 10K type strain sequencing project: providing services to taxonomists for standard genome sequencing and annotation.</title>
        <authorList>
            <consortium name="The Broad Institute Genomics Platform"/>
            <consortium name="The Broad Institute Genome Sequencing Center for Infectious Disease"/>
            <person name="Wu L."/>
            <person name="Ma J."/>
        </authorList>
    </citation>
    <scope>NUCLEOTIDE SEQUENCE [LARGE SCALE GENOMIC DNA]</scope>
    <source>
        <strain evidence="9">JCM 19134</strain>
    </source>
</reference>
<comment type="cofactor">
    <cofactor evidence="1">
        <name>Fe(2+)</name>
        <dbReference type="ChEBI" id="CHEBI:29033"/>
    </cofactor>
</comment>
<keyword evidence="4" id="KW-0408">Iron</keyword>
<evidence type="ECO:0000256" key="7">
    <source>
        <dbReference type="ARBA" id="ARBA00035045"/>
    </source>
</evidence>
<evidence type="ECO:0000256" key="3">
    <source>
        <dbReference type="ARBA" id="ARBA00023002"/>
    </source>
</evidence>
<evidence type="ECO:0000256" key="6">
    <source>
        <dbReference type="ARBA" id="ARBA00035023"/>
    </source>
</evidence>
<evidence type="ECO:0000313" key="9">
    <source>
        <dbReference type="Proteomes" id="UP001409585"/>
    </source>
</evidence>
<dbReference type="EMBL" id="BAABLX010000077">
    <property type="protein sequence ID" value="GAA4959277.1"/>
    <property type="molecule type" value="Genomic_DNA"/>
</dbReference>
<evidence type="ECO:0000313" key="8">
    <source>
        <dbReference type="EMBL" id="GAA4959277.1"/>
    </source>
</evidence>
<name>A0AAV3U9M8_9ALTE</name>
<comment type="caution">
    <text evidence="8">The sequence shown here is derived from an EMBL/GenBank/DDBJ whole genome shotgun (WGS) entry which is preliminary data.</text>
</comment>
<evidence type="ECO:0000256" key="1">
    <source>
        <dbReference type="ARBA" id="ARBA00001954"/>
    </source>
</evidence>
<dbReference type="RefSeq" id="WP_345427647.1">
    <property type="nucleotide sequence ID" value="NZ_AP031496.1"/>
</dbReference>
<dbReference type="AlphaFoldDB" id="A0AAV3U9M8"/>
<organism evidence="8 9">
    <name type="scientific">Halioxenophilus aromaticivorans</name>
    <dbReference type="NCBI Taxonomy" id="1306992"/>
    <lineage>
        <taxon>Bacteria</taxon>
        <taxon>Pseudomonadati</taxon>
        <taxon>Pseudomonadota</taxon>
        <taxon>Gammaproteobacteria</taxon>
        <taxon>Alteromonadales</taxon>
        <taxon>Alteromonadaceae</taxon>
        <taxon>Halioxenophilus</taxon>
    </lineage>
</organism>
<evidence type="ECO:0000256" key="2">
    <source>
        <dbReference type="ARBA" id="ARBA00022964"/>
    </source>
</evidence>
<dbReference type="Pfam" id="PF07063">
    <property type="entry name" value="HGLS"/>
    <property type="match status" value="1"/>
</dbReference>
<comment type="similarity">
    <text evidence="5">Belongs to the 2-oxoadipate dioxygenase/decarboxylase family.</text>
</comment>
<dbReference type="CDD" id="cd16350">
    <property type="entry name" value="VOC_like"/>
    <property type="match status" value="1"/>
</dbReference>
<keyword evidence="2" id="KW-0223">Dioxygenase</keyword>
<evidence type="ECO:0000256" key="5">
    <source>
        <dbReference type="ARBA" id="ARBA00035013"/>
    </source>
</evidence>
<dbReference type="InterPro" id="IPR009770">
    <property type="entry name" value="HGLS"/>
</dbReference>
<evidence type="ECO:0000256" key="4">
    <source>
        <dbReference type="ARBA" id="ARBA00023004"/>
    </source>
</evidence>
<dbReference type="PANTHER" id="PTHR31136:SF5">
    <property type="entry name" value="2-OXOADIPATE DIOXYGENASE_DECARBOXYLASE, CHLOROPLASTIC"/>
    <property type="match status" value="1"/>
</dbReference>
<sequence>MTVTTPAKARASQPELDVFFHRLWQQYIEVTPQAAAIARMFAGDTDNLPVNDHVAFRTTSNSAIAMQHLEPVLAGLGYVAYDQFRFEQKKLNAKAFKHTRVESAPKIFLSELQTHELPPAVADVVGYYMAQVTQQAPLTPEIFSQGRLWHRPTLAEYRLCSAHSEYAAWLLTMGLRANHFTVSVNHLPGKPGLEGVNQRIKAAGFKLNSVGGETKGGPGLGLQQSATLADRQPFRFGCGAQEPIPTCFYEFALRHAHADGQLFDSFIEGNADKIFDSTNAY</sequence>
<dbReference type="EC" id="1.13.11.93" evidence="6"/>
<dbReference type="PANTHER" id="PTHR31136">
    <property type="entry name" value="DUF1338 DOMAIN-CONTAINING PROTEIN"/>
    <property type="match status" value="1"/>
</dbReference>
<accession>A0AAV3U9M8</accession>
<keyword evidence="3" id="KW-0560">Oxidoreductase</keyword>
<protein>
    <recommendedName>
        <fullName evidence="6">2-oxoadipate dioxygenase/decarboxylase</fullName>
        <ecNumber evidence="6">1.13.11.93</ecNumber>
    </recommendedName>
    <alternativeName>
        <fullName evidence="7">2-hydroxyglutarate synthase</fullName>
    </alternativeName>
</protein>